<dbReference type="InterPro" id="IPR051886">
    <property type="entry name" value="Seed_Dev/Stress_Resp_Reg"/>
</dbReference>
<keyword evidence="3" id="KW-1185">Reference proteome</keyword>
<dbReference type="GO" id="GO:0006351">
    <property type="term" value="P:DNA-templated transcription"/>
    <property type="evidence" value="ECO:0007669"/>
    <property type="project" value="InterPro"/>
</dbReference>
<name>A0A1R3JSB2_9ROSI</name>
<dbReference type="EMBL" id="AWUE01015433">
    <property type="protein sequence ID" value="OMO97587.1"/>
    <property type="molecule type" value="Genomic_DNA"/>
</dbReference>
<feature type="domain" description="DOG1" evidence="1">
    <location>
        <begin position="13"/>
        <end position="233"/>
    </location>
</feature>
<dbReference type="AlphaFoldDB" id="A0A1R3JSB2"/>
<evidence type="ECO:0000313" key="3">
    <source>
        <dbReference type="Proteomes" id="UP000187203"/>
    </source>
</evidence>
<proteinExistence type="predicted"/>
<evidence type="ECO:0000313" key="2">
    <source>
        <dbReference type="EMBL" id="OMO97587.1"/>
    </source>
</evidence>
<accession>A0A1R3JSB2</accession>
<sequence length="239" mass="27017">MTPGTSASNQRNAGSFDAFFEGWLVRQEHYLDELQSVQQRSHESQEDDLKDLITRVLSHYQQYLEEKSREAQRNIFLVFSQTWLSSFERASLWIGGFKPGFALKVVSNSVQDLSPEQSERIKRLVEETRVEERVLNEELARVQESMAAPPLIELARKRARRRMSVEMAGEEEAALDTLKKAVEEVVDGADLLRMTTAMKVVEILNPVQSVRGFLTILQGFIGFRKVSAGAKPVAGGLMT</sequence>
<dbReference type="PANTHER" id="PTHR46354">
    <property type="entry name" value="DOG1 DOMAIN-CONTAINING PROTEIN"/>
    <property type="match status" value="1"/>
</dbReference>
<dbReference type="Proteomes" id="UP000187203">
    <property type="component" value="Unassembled WGS sequence"/>
</dbReference>
<dbReference type="PROSITE" id="PS51806">
    <property type="entry name" value="DOG1"/>
    <property type="match status" value="1"/>
</dbReference>
<dbReference type="GO" id="GO:0043565">
    <property type="term" value="F:sequence-specific DNA binding"/>
    <property type="evidence" value="ECO:0007669"/>
    <property type="project" value="InterPro"/>
</dbReference>
<reference evidence="3" key="1">
    <citation type="submission" date="2013-09" db="EMBL/GenBank/DDBJ databases">
        <title>Corchorus olitorius genome sequencing.</title>
        <authorList>
            <person name="Alam M."/>
            <person name="Haque M.S."/>
            <person name="Islam M.S."/>
            <person name="Emdad E.M."/>
            <person name="Islam M.M."/>
            <person name="Ahmed B."/>
            <person name="Halim A."/>
            <person name="Hossen Q.M.M."/>
            <person name="Hossain M.Z."/>
            <person name="Ahmed R."/>
            <person name="Khan M.M."/>
            <person name="Islam R."/>
            <person name="Rashid M.M."/>
            <person name="Khan S.A."/>
            <person name="Rahman M.S."/>
            <person name="Alam M."/>
            <person name="Yahiya A.S."/>
            <person name="Khan M.S."/>
            <person name="Azam M.S."/>
            <person name="Haque T."/>
            <person name="Lashkar M.Z.H."/>
            <person name="Akhand A.I."/>
            <person name="Morshed G."/>
            <person name="Roy S."/>
            <person name="Uddin K.S."/>
            <person name="Rabeya T."/>
            <person name="Hossain A.S."/>
            <person name="Chowdhury A."/>
            <person name="Snigdha A.R."/>
            <person name="Mortoza M.S."/>
            <person name="Matin S.A."/>
            <person name="Hoque S.M.E."/>
            <person name="Islam M.K."/>
            <person name="Roy D.K."/>
            <person name="Haider R."/>
            <person name="Moosa M.M."/>
            <person name="Elias S.M."/>
            <person name="Hasan A.M."/>
            <person name="Jahan S."/>
            <person name="Shafiuddin M."/>
            <person name="Mahmood N."/>
            <person name="Shommy N.S."/>
        </authorList>
    </citation>
    <scope>NUCLEOTIDE SEQUENCE [LARGE SCALE GENOMIC DNA]</scope>
    <source>
        <strain evidence="3">cv. O-4</strain>
    </source>
</reference>
<gene>
    <name evidence="2" type="ORF">COLO4_14513</name>
</gene>
<comment type="caution">
    <text evidence="2">The sequence shown here is derived from an EMBL/GenBank/DDBJ whole genome shotgun (WGS) entry which is preliminary data.</text>
</comment>
<dbReference type="STRING" id="93759.A0A1R3JSB2"/>
<dbReference type="OrthoDB" id="781635at2759"/>
<dbReference type="InterPro" id="IPR025422">
    <property type="entry name" value="TGA_domain"/>
</dbReference>
<organism evidence="2 3">
    <name type="scientific">Corchorus olitorius</name>
    <dbReference type="NCBI Taxonomy" id="93759"/>
    <lineage>
        <taxon>Eukaryota</taxon>
        <taxon>Viridiplantae</taxon>
        <taxon>Streptophyta</taxon>
        <taxon>Embryophyta</taxon>
        <taxon>Tracheophyta</taxon>
        <taxon>Spermatophyta</taxon>
        <taxon>Magnoliopsida</taxon>
        <taxon>eudicotyledons</taxon>
        <taxon>Gunneridae</taxon>
        <taxon>Pentapetalae</taxon>
        <taxon>rosids</taxon>
        <taxon>malvids</taxon>
        <taxon>Malvales</taxon>
        <taxon>Malvaceae</taxon>
        <taxon>Grewioideae</taxon>
        <taxon>Apeibeae</taxon>
        <taxon>Corchorus</taxon>
    </lineage>
</organism>
<dbReference type="PANTHER" id="PTHR46354:SF13">
    <property type="entry name" value="PROTEIN DOG1-LIKE 4"/>
    <property type="match status" value="1"/>
</dbReference>
<protein>
    <recommendedName>
        <fullName evidence="1">DOG1 domain-containing protein</fullName>
    </recommendedName>
</protein>
<dbReference type="Pfam" id="PF14144">
    <property type="entry name" value="DOG1"/>
    <property type="match status" value="1"/>
</dbReference>
<evidence type="ECO:0000259" key="1">
    <source>
        <dbReference type="PROSITE" id="PS51806"/>
    </source>
</evidence>